<comment type="pathway">
    <text evidence="6 14">Cofactor biosynthesis; adenosylcobalamin biosynthesis; adenosylcobalamin from cob(II)yrinate a,c-diamide: step 5/7.</text>
</comment>
<feature type="binding site" evidence="16">
    <location>
        <begin position="7"/>
        <end position="14"/>
    </location>
    <ligand>
        <name>GTP</name>
        <dbReference type="ChEBI" id="CHEBI:37565"/>
    </ligand>
</feature>
<comment type="catalytic activity">
    <reaction evidence="3">
        <text>adenosylcob(III)inamide + GTP = adenosylcob(III)inamide phosphate + GDP + H(+)</text>
        <dbReference type="Rhea" id="RHEA:15765"/>
        <dbReference type="ChEBI" id="CHEBI:2480"/>
        <dbReference type="ChEBI" id="CHEBI:15378"/>
        <dbReference type="ChEBI" id="CHEBI:37565"/>
        <dbReference type="ChEBI" id="CHEBI:58189"/>
        <dbReference type="ChEBI" id="CHEBI:58502"/>
        <dbReference type="EC" id="2.7.1.156"/>
    </reaction>
</comment>
<comment type="function">
    <text evidence="4 14">Catalyzes ATP-dependent phosphorylation of adenosylcobinamide and addition of GMP to adenosylcobinamide phosphate.</text>
</comment>
<evidence type="ECO:0000256" key="6">
    <source>
        <dbReference type="ARBA" id="ARBA00005159"/>
    </source>
</evidence>
<gene>
    <name evidence="18" type="primary">cobU</name>
    <name evidence="18" type="ORF">F0262_18300</name>
</gene>
<evidence type="ECO:0000256" key="10">
    <source>
        <dbReference type="ARBA" id="ARBA00022741"/>
    </source>
</evidence>
<keyword evidence="10 14" id="KW-0547">Nucleotide-binding</keyword>
<feature type="compositionally biased region" description="Polar residues" evidence="17">
    <location>
        <begin position="12"/>
        <end position="25"/>
    </location>
</feature>
<dbReference type="GO" id="GO:0005525">
    <property type="term" value="F:GTP binding"/>
    <property type="evidence" value="ECO:0007669"/>
    <property type="project" value="UniProtKB-UniRule"/>
</dbReference>
<organism evidence="18 19">
    <name type="scientific">Vibrio rotiferianus</name>
    <dbReference type="NCBI Taxonomy" id="190895"/>
    <lineage>
        <taxon>Bacteria</taxon>
        <taxon>Pseudomonadati</taxon>
        <taxon>Pseudomonadota</taxon>
        <taxon>Gammaproteobacteria</taxon>
        <taxon>Vibrionales</taxon>
        <taxon>Vibrionaceae</taxon>
        <taxon>Vibrio</taxon>
    </lineage>
</organism>
<comment type="caution">
    <text evidence="18">The sequence shown here is derived from an EMBL/GenBank/DDBJ whole genome shotgun (WGS) entry which is preliminary data.</text>
</comment>
<evidence type="ECO:0000256" key="11">
    <source>
        <dbReference type="ARBA" id="ARBA00022777"/>
    </source>
</evidence>
<dbReference type="InterPro" id="IPR003203">
    <property type="entry name" value="CobU/CobP"/>
</dbReference>
<evidence type="ECO:0000256" key="5">
    <source>
        <dbReference type="ARBA" id="ARBA00004692"/>
    </source>
</evidence>
<evidence type="ECO:0000256" key="13">
    <source>
        <dbReference type="ARBA" id="ARBA00023134"/>
    </source>
</evidence>
<protein>
    <recommendedName>
        <fullName evidence="14">Bifunctional adenosylcobalamin biosynthesis protein</fullName>
        <ecNumber evidence="14">2.7.1.156</ecNumber>
        <ecNumber evidence="14">2.7.7.62</ecNumber>
    </recommendedName>
</protein>
<dbReference type="NCBIfam" id="NF004469">
    <property type="entry name" value="PRK05800.1"/>
    <property type="match status" value="1"/>
</dbReference>
<dbReference type="PANTHER" id="PTHR34848">
    <property type="match status" value="1"/>
</dbReference>
<dbReference type="GO" id="GO:0009236">
    <property type="term" value="P:cobalamin biosynthetic process"/>
    <property type="evidence" value="ECO:0007669"/>
    <property type="project" value="UniProtKB-UniRule"/>
</dbReference>
<dbReference type="CDD" id="cd00544">
    <property type="entry name" value="CobU"/>
    <property type="match status" value="1"/>
</dbReference>
<accession>A0A7Y3ZBD9</accession>
<keyword evidence="12 14" id="KW-0067">ATP-binding</keyword>
<evidence type="ECO:0000313" key="19">
    <source>
        <dbReference type="Proteomes" id="UP000572072"/>
    </source>
</evidence>
<dbReference type="Proteomes" id="UP000572072">
    <property type="component" value="Unassembled WGS sequence"/>
</dbReference>
<dbReference type="InterPro" id="IPR027417">
    <property type="entry name" value="P-loop_NTPase"/>
</dbReference>
<evidence type="ECO:0000256" key="7">
    <source>
        <dbReference type="ARBA" id="ARBA00007490"/>
    </source>
</evidence>
<feature type="region of interest" description="Disordered" evidence="17">
    <location>
        <begin position="1"/>
        <end position="25"/>
    </location>
</feature>
<keyword evidence="9 14" id="KW-0808">Transferase</keyword>
<evidence type="ECO:0000256" key="9">
    <source>
        <dbReference type="ARBA" id="ARBA00022679"/>
    </source>
</evidence>
<dbReference type="PANTHER" id="PTHR34848:SF1">
    <property type="entry name" value="BIFUNCTIONAL ADENOSYLCOBALAMIN BIOSYNTHESIS PROTEIN COBU"/>
    <property type="match status" value="1"/>
</dbReference>
<dbReference type="Pfam" id="PF02283">
    <property type="entry name" value="CobU"/>
    <property type="match status" value="1"/>
</dbReference>
<evidence type="ECO:0000256" key="17">
    <source>
        <dbReference type="SAM" id="MobiDB-lite"/>
    </source>
</evidence>
<evidence type="ECO:0000256" key="12">
    <source>
        <dbReference type="ARBA" id="ARBA00022840"/>
    </source>
</evidence>
<evidence type="ECO:0000313" key="18">
    <source>
        <dbReference type="EMBL" id="NOH49997.1"/>
    </source>
</evidence>
<evidence type="ECO:0000256" key="4">
    <source>
        <dbReference type="ARBA" id="ARBA00003889"/>
    </source>
</evidence>
<dbReference type="EMBL" id="VTYN01000023">
    <property type="protein sequence ID" value="NOH49997.1"/>
    <property type="molecule type" value="Genomic_DNA"/>
</dbReference>
<dbReference type="PIRSF" id="PIRSF006135">
    <property type="entry name" value="CobU"/>
    <property type="match status" value="1"/>
</dbReference>
<reference evidence="18 19" key="1">
    <citation type="submission" date="2019-08" db="EMBL/GenBank/DDBJ databases">
        <title>Draft genome sequencing and comparative genomics of hatchery-associated Vibrios.</title>
        <authorList>
            <person name="Kehlet-Delgado H."/>
            <person name="Mueller R.S."/>
        </authorList>
    </citation>
    <scope>NUCLEOTIDE SEQUENCE [LARGE SCALE GENOMIC DNA]</scope>
    <source>
        <strain evidence="18 19">00-78-3</strain>
    </source>
</reference>
<dbReference type="SUPFAM" id="SSF52540">
    <property type="entry name" value="P-loop containing nucleoside triphosphate hydrolases"/>
    <property type="match status" value="1"/>
</dbReference>
<dbReference type="EC" id="2.7.7.62" evidence="14"/>
<name>A0A7Y3ZBD9_9VIBR</name>
<keyword evidence="13 14" id="KW-0342">GTP-binding</keyword>
<comment type="similarity">
    <text evidence="7 14">Belongs to the CobU/CobP family.</text>
</comment>
<dbReference type="UniPathway" id="UPA00148">
    <property type="reaction ID" value="UER00236"/>
</dbReference>
<evidence type="ECO:0000256" key="14">
    <source>
        <dbReference type="PIRNR" id="PIRNR006135"/>
    </source>
</evidence>
<comment type="pathway">
    <text evidence="5 14">Cofactor biosynthesis; adenosylcobalamin biosynthesis; adenosylcobalamin from cob(II)yrinate a,c-diamide: step 6/7.</text>
</comment>
<evidence type="ECO:0000256" key="3">
    <source>
        <dbReference type="ARBA" id="ARBA00001522"/>
    </source>
</evidence>
<dbReference type="GO" id="GO:0008820">
    <property type="term" value="F:cobinamide phosphate guanylyltransferase activity"/>
    <property type="evidence" value="ECO:0007669"/>
    <property type="project" value="UniProtKB-UniRule"/>
</dbReference>
<evidence type="ECO:0000256" key="8">
    <source>
        <dbReference type="ARBA" id="ARBA00022573"/>
    </source>
</evidence>
<feature type="binding site" evidence="16">
    <location>
        <position position="85"/>
    </location>
    <ligand>
        <name>GTP</name>
        <dbReference type="ChEBI" id="CHEBI:37565"/>
    </ligand>
</feature>
<evidence type="ECO:0000256" key="2">
    <source>
        <dbReference type="ARBA" id="ARBA00000711"/>
    </source>
</evidence>
<keyword evidence="11 14" id="KW-0418">Kinase</keyword>
<keyword evidence="18" id="KW-0548">Nucleotidyltransferase</keyword>
<dbReference type="EC" id="2.7.1.156" evidence="14"/>
<feature type="binding site" evidence="16">
    <location>
        <begin position="53"/>
        <end position="56"/>
    </location>
    <ligand>
        <name>GTP</name>
        <dbReference type="ChEBI" id="CHEBI:37565"/>
    </ligand>
</feature>
<comment type="catalytic activity">
    <reaction evidence="1 14">
        <text>adenosylcob(III)inamide + ATP = adenosylcob(III)inamide phosphate + ADP + H(+)</text>
        <dbReference type="Rhea" id="RHEA:15769"/>
        <dbReference type="ChEBI" id="CHEBI:2480"/>
        <dbReference type="ChEBI" id="CHEBI:15378"/>
        <dbReference type="ChEBI" id="CHEBI:30616"/>
        <dbReference type="ChEBI" id="CHEBI:58502"/>
        <dbReference type="ChEBI" id="CHEBI:456216"/>
        <dbReference type="EC" id="2.7.1.156"/>
    </reaction>
</comment>
<dbReference type="AlphaFoldDB" id="A0A7Y3ZBD9"/>
<evidence type="ECO:0000256" key="1">
    <source>
        <dbReference type="ARBA" id="ARBA00000312"/>
    </source>
</evidence>
<feature type="active site" description="GMP-histidine intermediate" evidence="15">
    <location>
        <position position="52"/>
    </location>
</feature>
<evidence type="ECO:0000256" key="15">
    <source>
        <dbReference type="PIRSR" id="PIRSR006135-1"/>
    </source>
</evidence>
<proteinExistence type="inferred from homology"/>
<feature type="binding site" evidence="16">
    <location>
        <begin position="36"/>
        <end position="38"/>
    </location>
    <ligand>
        <name>GTP</name>
        <dbReference type="ChEBI" id="CHEBI:37565"/>
    </ligand>
</feature>
<feature type="binding site" evidence="16">
    <location>
        <position position="64"/>
    </location>
    <ligand>
        <name>GTP</name>
        <dbReference type="ChEBI" id="CHEBI:37565"/>
    </ligand>
</feature>
<comment type="catalytic activity">
    <reaction evidence="2 14">
        <text>adenosylcob(III)inamide phosphate + GTP + H(+) = adenosylcob(III)inamide-GDP + diphosphate</text>
        <dbReference type="Rhea" id="RHEA:22712"/>
        <dbReference type="ChEBI" id="CHEBI:15378"/>
        <dbReference type="ChEBI" id="CHEBI:33019"/>
        <dbReference type="ChEBI" id="CHEBI:37565"/>
        <dbReference type="ChEBI" id="CHEBI:58502"/>
        <dbReference type="ChEBI" id="CHEBI:60487"/>
        <dbReference type="EC" id="2.7.7.62"/>
    </reaction>
</comment>
<dbReference type="GO" id="GO:0043752">
    <property type="term" value="F:adenosylcobinamide kinase activity"/>
    <property type="evidence" value="ECO:0007669"/>
    <property type="project" value="UniProtKB-EC"/>
</dbReference>
<dbReference type="RefSeq" id="WP_171358754.1">
    <property type="nucleotide sequence ID" value="NZ_VTYN01000023.1"/>
</dbReference>
<dbReference type="GO" id="GO:0005524">
    <property type="term" value="F:ATP binding"/>
    <property type="evidence" value="ECO:0007669"/>
    <property type="project" value="UniProtKB-UniRule"/>
</dbReference>
<sequence length="182" mass="20101">MKQLILGGARSGKSSLAESRAQQSAQNKNGTLHYVATALPFDDEMKQRIAHHKLQRGTGWIEHECPLYLPELICEFSSQDVVLVDCLTLWLNNWIFELGDDCCNERLEEQIELLVNAAAQSAATLIFVSNEVGMGIVPLGAVSRYFVDNAGRMNQKLATVCERVTFVAAGLPLALKPQEGKR</sequence>
<dbReference type="Gene3D" id="3.40.50.300">
    <property type="entry name" value="P-loop containing nucleotide triphosphate hydrolases"/>
    <property type="match status" value="1"/>
</dbReference>
<keyword evidence="8 14" id="KW-0169">Cobalamin biosynthesis</keyword>
<evidence type="ECO:0000256" key="16">
    <source>
        <dbReference type="PIRSR" id="PIRSR006135-2"/>
    </source>
</evidence>